<gene>
    <name evidence="1" type="ORF">SAMN05421858_5104</name>
</gene>
<dbReference type="RefSeq" id="WP_076433754.1">
    <property type="nucleotide sequence ID" value="NZ_FTNO01000009.1"/>
</dbReference>
<dbReference type="EMBL" id="FTNO01000009">
    <property type="protein sequence ID" value="SIS00200.1"/>
    <property type="molecule type" value="Genomic_DNA"/>
</dbReference>
<organism evidence="1 2">
    <name type="scientific">Haladaptatus litoreus</name>
    <dbReference type="NCBI Taxonomy" id="553468"/>
    <lineage>
        <taxon>Archaea</taxon>
        <taxon>Methanobacteriati</taxon>
        <taxon>Methanobacteriota</taxon>
        <taxon>Stenosarchaea group</taxon>
        <taxon>Halobacteria</taxon>
        <taxon>Halobacteriales</taxon>
        <taxon>Haladaptataceae</taxon>
        <taxon>Haladaptatus</taxon>
    </lineage>
</organism>
<protein>
    <submittedName>
        <fullName evidence="1">Uncharacterized protein</fullName>
    </submittedName>
</protein>
<dbReference type="Proteomes" id="UP000186914">
    <property type="component" value="Unassembled WGS sequence"/>
</dbReference>
<proteinExistence type="predicted"/>
<name>A0A1N7FIT1_9EURY</name>
<reference evidence="2" key="1">
    <citation type="submission" date="2017-01" db="EMBL/GenBank/DDBJ databases">
        <authorList>
            <person name="Varghese N."/>
            <person name="Submissions S."/>
        </authorList>
    </citation>
    <scope>NUCLEOTIDE SEQUENCE [LARGE SCALE GENOMIC DNA]</scope>
    <source>
        <strain evidence="2">CGMCC 1.7737</strain>
    </source>
</reference>
<dbReference type="AlphaFoldDB" id="A0A1N7FIT1"/>
<evidence type="ECO:0000313" key="1">
    <source>
        <dbReference type="EMBL" id="SIS00200.1"/>
    </source>
</evidence>
<evidence type="ECO:0000313" key="2">
    <source>
        <dbReference type="Proteomes" id="UP000186914"/>
    </source>
</evidence>
<sequence length="167" mass="19557">MVRDRRPSEIELLEDLIDEDTTDPQKEAIRVIDENPEMAFSKMPEVGAKEYGTKTYTDSHYSDVYYKFFGPVDDRMGRSFREIKNRYGTLKNYYENRYDLDDIVEQNSEGEKTEQLSLDASALLSGERTELSDKEYDLLKMGIKIGFEQGVERGVELERDRARKNRN</sequence>
<accession>A0A1N7FIT1</accession>
<keyword evidence="2" id="KW-1185">Reference proteome</keyword>